<feature type="region of interest" description="Disordered" evidence="1">
    <location>
        <begin position="290"/>
        <end position="330"/>
    </location>
</feature>
<evidence type="ECO:0000313" key="4">
    <source>
        <dbReference type="Proteomes" id="UP000700334"/>
    </source>
</evidence>
<feature type="compositionally biased region" description="Basic and acidic residues" evidence="1">
    <location>
        <begin position="110"/>
        <end position="127"/>
    </location>
</feature>
<proteinExistence type="predicted"/>
<evidence type="ECO:0000313" key="3">
    <source>
        <dbReference type="EMBL" id="KAG8516381.1"/>
    </source>
</evidence>
<feature type="transmembrane region" description="Helical" evidence="2">
    <location>
        <begin position="367"/>
        <end position="389"/>
    </location>
</feature>
<feature type="region of interest" description="Disordered" evidence="1">
    <location>
        <begin position="230"/>
        <end position="268"/>
    </location>
</feature>
<dbReference type="AlphaFoldDB" id="A0A8J6DPZ8"/>
<evidence type="ECO:0000256" key="2">
    <source>
        <dbReference type="SAM" id="Phobius"/>
    </source>
</evidence>
<name>A0A8J6DPZ8_GALPY</name>
<dbReference type="OrthoDB" id="6075923at2759"/>
<feature type="compositionally biased region" description="Low complexity" evidence="1">
    <location>
        <begin position="312"/>
        <end position="330"/>
    </location>
</feature>
<dbReference type="Proteomes" id="UP000700334">
    <property type="component" value="Unassembled WGS sequence"/>
</dbReference>
<reference evidence="3" key="1">
    <citation type="journal article" date="2021" name="Evol. Appl.">
        <title>The genome of the Pyrenean desman and the effects of bottlenecks and inbreeding on the genomic landscape of an endangered species.</title>
        <authorList>
            <person name="Escoda L."/>
            <person name="Castresana J."/>
        </authorList>
    </citation>
    <scope>NUCLEOTIDE SEQUENCE</scope>
    <source>
        <strain evidence="3">IBE-C5619</strain>
    </source>
</reference>
<feature type="transmembrane region" description="Helical" evidence="2">
    <location>
        <begin position="395"/>
        <end position="414"/>
    </location>
</feature>
<sequence>MPVAVCSGLPWRCSAHLRTRPHRALLRGHHRDTAKAVRGCPALAPKACGGCWPTSAGSWAPFGCDVKARAAEPGPAWPHSLVAAPSPGEDSRAAACRLVMSMRTAGRSPSTRDTRRGTARPACEEPSSRAAGRRSVPLTARSAPSLALALPNARTQAPARREAHGVQQLGNRGHLAEGWGRGLGAQAKPFQGSGSALAGGSGPALTMALGSGAVAAQHSPGLCPEVPITPADRPRHSSLAPACPTETRFQLPPRDAPPQRAAMEDDAPNRREAISLSSVASGLENPGAEFLESMSGAHGGPTDASAQEEGRSPPGGWSPAAGGGSQSQASLAPTGCWTPLWSLLSCPRRRLQLGPRARRLCREHAQLLRWIRTGLLCTAWAGFLLAACLLDFQRALALFVLSCVVLAFLAHGLLQRLLGPRLRRWAQPLGSPRLRRWCQR</sequence>
<dbReference type="EMBL" id="JAGFMF010011680">
    <property type="protein sequence ID" value="KAG8516381.1"/>
    <property type="molecule type" value="Genomic_DNA"/>
</dbReference>
<keyword evidence="4" id="KW-1185">Reference proteome</keyword>
<comment type="caution">
    <text evidence="3">The sequence shown here is derived from an EMBL/GenBank/DDBJ whole genome shotgun (WGS) entry which is preliminary data.</text>
</comment>
<keyword evidence="2" id="KW-1133">Transmembrane helix</keyword>
<accession>A0A8J6DPZ8</accession>
<feature type="region of interest" description="Disordered" evidence="1">
    <location>
        <begin position="104"/>
        <end position="139"/>
    </location>
</feature>
<gene>
    <name evidence="3" type="ORF">J0S82_016115</name>
</gene>
<organism evidence="3 4">
    <name type="scientific">Galemys pyrenaicus</name>
    <name type="common">Iberian desman</name>
    <name type="synonym">Pyrenean desman</name>
    <dbReference type="NCBI Taxonomy" id="202257"/>
    <lineage>
        <taxon>Eukaryota</taxon>
        <taxon>Metazoa</taxon>
        <taxon>Chordata</taxon>
        <taxon>Craniata</taxon>
        <taxon>Vertebrata</taxon>
        <taxon>Euteleostomi</taxon>
        <taxon>Mammalia</taxon>
        <taxon>Eutheria</taxon>
        <taxon>Laurasiatheria</taxon>
        <taxon>Eulipotyphla</taxon>
        <taxon>Talpidae</taxon>
        <taxon>Galemys</taxon>
    </lineage>
</organism>
<protein>
    <submittedName>
        <fullName evidence="3">Sodium/nucleoside cotransporter 1</fullName>
    </submittedName>
</protein>
<keyword evidence="2" id="KW-0472">Membrane</keyword>
<keyword evidence="2" id="KW-0812">Transmembrane</keyword>
<evidence type="ECO:0000256" key="1">
    <source>
        <dbReference type="SAM" id="MobiDB-lite"/>
    </source>
</evidence>